<name>A0A7X9RUW9_9BACT</name>
<feature type="signal peptide" evidence="1">
    <location>
        <begin position="1"/>
        <end position="20"/>
    </location>
</feature>
<evidence type="ECO:0000313" key="3">
    <source>
        <dbReference type="Proteomes" id="UP000576082"/>
    </source>
</evidence>
<protein>
    <submittedName>
        <fullName evidence="2">Uncharacterized protein</fullName>
    </submittedName>
</protein>
<keyword evidence="1" id="KW-0732">Signal</keyword>
<dbReference type="Proteomes" id="UP000576082">
    <property type="component" value="Unassembled WGS sequence"/>
</dbReference>
<sequence>MKKVLISTWLILLFYSSVFAQGKGEFKIYPNEKKQEVWGIGFEIQSDAIGSGNTGLPEDSIVSVPYGLTVKERERFAKEMLKGFRFCRVAGGLYWRGTDQEQKQLQPRWSTQLEEIKEMMDLAGVEGVSLEYWSPTPYWKANSSYLGTSDKDIYNTLRCFGPDFKDDPIYKGDTTRFLQEFAEACVNDIKTLQQAGIKTVQWGLQNEPWVSNNQRYSSCRYGKAEDYVTAYTATASKVRAYDPSILLLSDTETAFPRKIAVGMHRPEVADLVDAYAVHTIGWDSESVKKVGKKIEEELPKRPWFQNEYEYLSGEATPERCLNNVQHIMNSFQLVGNPTWYWIHALKPFKNSEASGYSLGFWKALNSEKKEMNEAYQRWQGGPEIQEMSAEFKAMEFVNVTRKSAKKPGRDFNFILGQETMVYLVVDQHGDYVPEDKWIKTNKVIKREGGTDVVYTCILKKGKHQIPSHTGQKDETYGAPHALFLDKTGHKNFALEVGVNSPMKIRSNAMKLEKAAATMKPGHWIYNDYNWNAVGSFIKHMPWNSTVLKVEESEYNKDARILVFERPNGKRTIVISNRTGGDYDFTIDTQCSSKSKWKVYRYTPYDRGENSMGVKMGIFKGKEIKATLPHLSWEFWEEK</sequence>
<gene>
    <name evidence="2" type="ORF">HHU12_14340</name>
</gene>
<organism evidence="2 3">
    <name type="scientific">Flammeovirga aprica JL-4</name>
    <dbReference type="NCBI Taxonomy" id="694437"/>
    <lineage>
        <taxon>Bacteria</taxon>
        <taxon>Pseudomonadati</taxon>
        <taxon>Bacteroidota</taxon>
        <taxon>Cytophagia</taxon>
        <taxon>Cytophagales</taxon>
        <taxon>Flammeovirgaceae</taxon>
        <taxon>Flammeovirga</taxon>
    </lineage>
</organism>
<feature type="chain" id="PRO_5030866581" evidence="1">
    <location>
        <begin position="21"/>
        <end position="638"/>
    </location>
</feature>
<accession>A0A7X9RUW9</accession>
<dbReference type="AlphaFoldDB" id="A0A7X9RUW9"/>
<evidence type="ECO:0000256" key="1">
    <source>
        <dbReference type="SAM" id="SignalP"/>
    </source>
</evidence>
<proteinExistence type="predicted"/>
<dbReference type="EMBL" id="JABANE010000036">
    <property type="protein sequence ID" value="NME69151.1"/>
    <property type="molecule type" value="Genomic_DNA"/>
</dbReference>
<dbReference type="RefSeq" id="WP_169657437.1">
    <property type="nucleotide sequence ID" value="NZ_JABANE010000036.1"/>
</dbReference>
<dbReference type="Gene3D" id="3.20.20.80">
    <property type="entry name" value="Glycosidases"/>
    <property type="match status" value="1"/>
</dbReference>
<dbReference type="SUPFAM" id="SSF51445">
    <property type="entry name" value="(Trans)glycosidases"/>
    <property type="match status" value="1"/>
</dbReference>
<comment type="caution">
    <text evidence="2">The sequence shown here is derived from an EMBL/GenBank/DDBJ whole genome shotgun (WGS) entry which is preliminary data.</text>
</comment>
<dbReference type="InterPro" id="IPR017853">
    <property type="entry name" value="GH"/>
</dbReference>
<keyword evidence="3" id="KW-1185">Reference proteome</keyword>
<evidence type="ECO:0000313" key="2">
    <source>
        <dbReference type="EMBL" id="NME69151.1"/>
    </source>
</evidence>
<reference evidence="2 3" key="1">
    <citation type="submission" date="2020-04" db="EMBL/GenBank/DDBJ databases">
        <title>Flammeovirga sp. SR4, a novel species isolated from seawater.</title>
        <authorList>
            <person name="Wang X."/>
        </authorList>
    </citation>
    <scope>NUCLEOTIDE SEQUENCE [LARGE SCALE GENOMIC DNA]</scope>
    <source>
        <strain evidence="2 3">ATCC 23126</strain>
    </source>
</reference>